<dbReference type="GO" id="GO:0006511">
    <property type="term" value="P:ubiquitin-dependent protein catabolic process"/>
    <property type="evidence" value="ECO:0007669"/>
    <property type="project" value="TreeGrafter"/>
</dbReference>
<evidence type="ECO:0008006" key="5">
    <source>
        <dbReference type="Google" id="ProtNLM"/>
    </source>
</evidence>
<proteinExistence type="predicted"/>
<protein>
    <recommendedName>
        <fullName evidence="5">Asi3p</fullName>
    </recommendedName>
</protein>
<keyword evidence="2" id="KW-1133">Transmembrane helix</keyword>
<name>A0AA35NE02_SACMI</name>
<dbReference type="GeneID" id="80920980"/>
<reference evidence="3" key="1">
    <citation type="submission" date="2022-10" db="EMBL/GenBank/DDBJ databases">
        <authorList>
            <person name="Byrne P K."/>
        </authorList>
    </citation>
    <scope>NUCLEOTIDE SEQUENCE</scope>
    <source>
        <strain evidence="3">IFO1815</strain>
    </source>
</reference>
<dbReference type="AlphaFoldDB" id="A0AA35NE02"/>
<feature type="transmembrane region" description="Helical" evidence="2">
    <location>
        <begin position="242"/>
        <end position="262"/>
    </location>
</feature>
<feature type="compositionally biased region" description="Acidic residues" evidence="1">
    <location>
        <begin position="495"/>
        <end position="505"/>
    </location>
</feature>
<dbReference type="CDD" id="cd16616">
    <property type="entry name" value="mRING-HC-C4C4_Asi1p-like"/>
    <property type="match status" value="1"/>
</dbReference>
<dbReference type="GO" id="GO:0061630">
    <property type="term" value="F:ubiquitin protein ligase activity"/>
    <property type="evidence" value="ECO:0007669"/>
    <property type="project" value="TreeGrafter"/>
</dbReference>
<organism evidence="3 4">
    <name type="scientific">Saccharomyces mikatae IFO 1815</name>
    <dbReference type="NCBI Taxonomy" id="226126"/>
    <lineage>
        <taxon>Eukaryota</taxon>
        <taxon>Fungi</taxon>
        <taxon>Dikarya</taxon>
        <taxon>Ascomycota</taxon>
        <taxon>Saccharomycotina</taxon>
        <taxon>Saccharomycetes</taxon>
        <taxon>Saccharomycetales</taxon>
        <taxon>Saccharomycetaceae</taxon>
        <taxon>Saccharomyces</taxon>
    </lineage>
</organism>
<dbReference type="PANTHER" id="PTHR22696">
    <property type="entry name" value="E3 UBIQUITIN-PROTEIN LIGASE RNF26"/>
    <property type="match status" value="1"/>
</dbReference>
<sequence length="677" mass="77492">MMPTNIIQQFKQLLHNKDVFGVFHSKTGNFSTMDNTTQELDGFTNLNTTIVSARAFDPFEAMFEEGDITTLKMIKTGIRIFFSYSVSKYAALCFSTAIMLNRLTVMSSLRSSSNSIRLPLWSKTMLHSVAITSLINVLLQLLGAVGFLQELYVRNMDSYALSVFLFTALSDCIESFISSTTNAHSLVCSDFSIWGLSLNLYIISKVPAGQQHIGDNVELLGAVSHRLVIHLVELLHIRAYRLCADVILNVGFFITCIVRTYLNGLDFVNICLIHNYFPSFFYISILLLASIGTFLKALFTGNLFQSLYSKYKNLTKWWKSNNYNGEEEFNKVALSLCLYLTSSDHEILKKSDNMKIADEISTLNNSYMVSGYLNQLQSTPEDLLSHKEITTVSQLPGFINTYLGFLKLLKTMAMEYSGLLKNIIWNENLRNNINHKPEVKKRSRRDFNRYVTEKNYKKFLYKPDVKELDSESDLKHRELLLPEEDTSKDYFPPNDIDDSISDEEFDDDSESQTIMEEEKELTHLSSNAVDLDDLKEIAWNVSMWSILNYEMDEHNKIGRPLTRAQYGKKNSDGVLVDTVMERLLHHKNSSYIYKRLDINDDEKSEFKFDFPLDGCDEIEDINLSCLTCRVNKRNIVTWPCRCLALCDECRISLGYKGFAACVSCDSEVKGYSKINIV</sequence>
<dbReference type="GO" id="GO:0016567">
    <property type="term" value="P:protein ubiquitination"/>
    <property type="evidence" value="ECO:0007669"/>
    <property type="project" value="TreeGrafter"/>
</dbReference>
<keyword evidence="2" id="KW-0812">Transmembrane</keyword>
<accession>A0AA35NE02</accession>
<dbReference type="Gene3D" id="3.30.40.10">
    <property type="entry name" value="Zinc/RING finger domain, C3HC4 (zinc finger)"/>
    <property type="match status" value="1"/>
</dbReference>
<feature type="transmembrane region" description="Helical" evidence="2">
    <location>
        <begin position="282"/>
        <end position="304"/>
    </location>
</feature>
<keyword evidence="2" id="KW-0472">Membrane</keyword>
<dbReference type="Proteomes" id="UP001161438">
    <property type="component" value="Chromosome 14"/>
</dbReference>
<feature type="transmembrane region" description="Helical" evidence="2">
    <location>
        <begin position="125"/>
        <end position="147"/>
    </location>
</feature>
<dbReference type="EMBL" id="OX365770">
    <property type="protein sequence ID" value="CAI4036092.1"/>
    <property type="molecule type" value="Genomic_DNA"/>
</dbReference>
<gene>
    <name evidence="3" type="primary">SMKI14G3090</name>
    <name evidence="3" type="ORF">SMKI_14G3090</name>
</gene>
<evidence type="ECO:0000313" key="3">
    <source>
        <dbReference type="EMBL" id="CAI4036092.1"/>
    </source>
</evidence>
<dbReference type="InterPro" id="IPR013083">
    <property type="entry name" value="Znf_RING/FYVE/PHD"/>
</dbReference>
<feature type="transmembrane region" description="Helical" evidence="2">
    <location>
        <begin position="81"/>
        <end position="105"/>
    </location>
</feature>
<dbReference type="RefSeq" id="XP_056079212.1">
    <property type="nucleotide sequence ID" value="XM_056225389.1"/>
</dbReference>
<evidence type="ECO:0000256" key="1">
    <source>
        <dbReference type="SAM" id="MobiDB-lite"/>
    </source>
</evidence>
<feature type="region of interest" description="Disordered" evidence="1">
    <location>
        <begin position="485"/>
        <end position="505"/>
    </location>
</feature>
<dbReference type="PANTHER" id="PTHR22696:SF1">
    <property type="entry name" value="E3 UBIQUITIN-PROTEIN LIGASE RNF26"/>
    <property type="match status" value="1"/>
</dbReference>
<dbReference type="Pfam" id="PF13920">
    <property type="entry name" value="zf-C3HC4_3"/>
    <property type="match status" value="1"/>
</dbReference>
<evidence type="ECO:0000313" key="4">
    <source>
        <dbReference type="Proteomes" id="UP001161438"/>
    </source>
</evidence>
<keyword evidence="4" id="KW-1185">Reference proteome</keyword>
<evidence type="ECO:0000256" key="2">
    <source>
        <dbReference type="SAM" id="Phobius"/>
    </source>
</evidence>